<evidence type="ECO:0000256" key="1">
    <source>
        <dbReference type="SAM" id="Phobius"/>
    </source>
</evidence>
<feature type="non-terminal residue" evidence="3">
    <location>
        <position position="1"/>
    </location>
</feature>
<dbReference type="EMBL" id="JO842066">
    <property type="protein sequence ID" value="AEO33683.1"/>
    <property type="molecule type" value="mRNA"/>
</dbReference>
<organism evidence="3">
    <name type="scientific">Amblyomma maculatum</name>
    <name type="common">Gulf Coast tick</name>
    <dbReference type="NCBI Taxonomy" id="34609"/>
    <lineage>
        <taxon>Eukaryota</taxon>
        <taxon>Metazoa</taxon>
        <taxon>Ecdysozoa</taxon>
        <taxon>Arthropoda</taxon>
        <taxon>Chelicerata</taxon>
        <taxon>Arachnida</taxon>
        <taxon>Acari</taxon>
        <taxon>Parasitiformes</taxon>
        <taxon>Ixodida</taxon>
        <taxon>Ixodoidea</taxon>
        <taxon>Ixodidae</taxon>
        <taxon>Amblyomminae</taxon>
        <taxon>Amblyomma</taxon>
    </lineage>
</organism>
<dbReference type="SMART" id="SM00131">
    <property type="entry name" value="KU"/>
    <property type="match status" value="1"/>
</dbReference>
<dbReference type="Gene3D" id="4.10.410.10">
    <property type="entry name" value="Pancreatic trypsin inhibitor Kunitz domain"/>
    <property type="match status" value="1"/>
</dbReference>
<dbReference type="AlphaFoldDB" id="G3MJL5"/>
<feature type="transmembrane region" description="Helical" evidence="1">
    <location>
        <begin position="6"/>
        <end position="27"/>
    </location>
</feature>
<keyword evidence="1" id="KW-1133">Transmembrane helix</keyword>
<dbReference type="GO" id="GO:0004867">
    <property type="term" value="F:serine-type endopeptidase inhibitor activity"/>
    <property type="evidence" value="ECO:0007669"/>
    <property type="project" value="InterPro"/>
</dbReference>
<feature type="domain" description="BPTI/Kunitz inhibitor" evidence="2">
    <location>
        <begin position="88"/>
        <end position="140"/>
    </location>
</feature>
<protein>
    <recommendedName>
        <fullName evidence="2">BPTI/Kunitz inhibitor domain-containing protein</fullName>
    </recommendedName>
</protein>
<sequence length="149" mass="17072">GPTLSAMNGCNLTIFMACAVVCYVRLADPKYPRCFSRPRQRFLVNPKSCYQNIRYFFHPETRQCVPYCINTGGFKFQTACDFTCRSVNVCRATRPKSTCNFSPYIVFFYDPSIGRCLPDTSCTRKGNNFLRREECEETCKNINEASNNG</sequence>
<dbReference type="Pfam" id="PF00014">
    <property type="entry name" value="Kunitz_BPTI"/>
    <property type="match status" value="1"/>
</dbReference>
<keyword evidence="1" id="KW-0472">Membrane</keyword>
<evidence type="ECO:0000313" key="3">
    <source>
        <dbReference type="EMBL" id="AEO33683.1"/>
    </source>
</evidence>
<reference evidence="3" key="1">
    <citation type="journal article" date="2011" name="PLoS ONE">
        <title>A deep insight into the sialotranscriptome of the gulf coast tick, Amblyomma maculatum.</title>
        <authorList>
            <person name="Karim S."/>
            <person name="Singh P."/>
            <person name="Ribeiro J.M."/>
        </authorList>
    </citation>
    <scope>NUCLEOTIDE SEQUENCE</scope>
    <source>
        <tissue evidence="3">Salivary gland</tissue>
    </source>
</reference>
<keyword evidence="1" id="KW-0812">Transmembrane</keyword>
<feature type="non-terminal residue" evidence="3">
    <location>
        <position position="149"/>
    </location>
</feature>
<dbReference type="InterPro" id="IPR002223">
    <property type="entry name" value="Kunitz_BPTI"/>
</dbReference>
<dbReference type="InterPro" id="IPR036880">
    <property type="entry name" value="Kunitz_BPTI_sf"/>
</dbReference>
<accession>G3MJL5</accession>
<evidence type="ECO:0000259" key="2">
    <source>
        <dbReference type="SMART" id="SM00131"/>
    </source>
</evidence>
<dbReference type="SUPFAM" id="SSF57362">
    <property type="entry name" value="BPTI-like"/>
    <property type="match status" value="1"/>
</dbReference>
<proteinExistence type="evidence at transcript level"/>
<name>G3MJL5_AMBMU</name>